<organism evidence="2 3">
    <name type="scientific">Promicromonospora aerolata</name>
    <dbReference type="NCBI Taxonomy" id="195749"/>
    <lineage>
        <taxon>Bacteria</taxon>
        <taxon>Bacillati</taxon>
        <taxon>Actinomycetota</taxon>
        <taxon>Actinomycetes</taxon>
        <taxon>Micrococcales</taxon>
        <taxon>Promicromonosporaceae</taxon>
        <taxon>Promicromonospora</taxon>
    </lineage>
</organism>
<dbReference type="Proteomes" id="UP001597338">
    <property type="component" value="Unassembled WGS sequence"/>
</dbReference>
<keyword evidence="3" id="KW-1185">Reference proteome</keyword>
<sequence>MAQRKDLGAGPTSRPQPTRVLPVSTDGTVHLDGNGTADDGEPVEPEVIDETGPGDPLGGHTWHDRLRDRARAFFGERTRERMADHDRVHRIDIERAQDEDDGKDQREQLLKLRAETRLAGEKYMDSLRDSNLLVPGFNDEERDKQLDVMHQVYMQMMMQSCLKPLARGVSTTSVVQAASMMMAMRMLSPDFRREMGVYLQPLKDKIQERIDLRTNFVGSWAEGLSESHNRRTDQRTRALLQETPSLAESETFLRRRESKKTDRGSYLATRWQRRVDDLERRERGNREMFTPDSAAMTEVALMESAFWKMREPDADTGQIFESYRAMRKRLRDQMGEDGLERQEVVARARMIIGQRMDYEPELRTMFNGVAHGRIVKAIPHEERIGGTDHVREVWSGQFDDQLGQHVPEDGMFTLRRPMGADAHQVQLAETMTTSLLHALDREDRDAFAANVQGYMVGFAARRQGLDTRGLPRTLGHRLDQCEVMIASMDIDGLSAEEQQRVYSNAYVDAMEAAGQKYPDLAHELRLALGDDWQQTLQMAVDDPQGFYEERRLRPRPYRAGPAPSTGHEDGFDRDAPGQTSATGGYQPA</sequence>
<evidence type="ECO:0000256" key="1">
    <source>
        <dbReference type="SAM" id="MobiDB-lite"/>
    </source>
</evidence>
<feature type="region of interest" description="Disordered" evidence="1">
    <location>
        <begin position="1"/>
        <end position="62"/>
    </location>
</feature>
<reference evidence="3" key="1">
    <citation type="journal article" date="2019" name="Int. J. Syst. Evol. Microbiol.">
        <title>The Global Catalogue of Microorganisms (GCM) 10K type strain sequencing project: providing services to taxonomists for standard genome sequencing and annotation.</title>
        <authorList>
            <consortium name="The Broad Institute Genomics Platform"/>
            <consortium name="The Broad Institute Genome Sequencing Center for Infectious Disease"/>
            <person name="Wu L."/>
            <person name="Ma J."/>
        </authorList>
    </citation>
    <scope>NUCLEOTIDE SEQUENCE [LARGE SCALE GENOMIC DNA]</scope>
    <source>
        <strain evidence="3">CCM 7043</strain>
    </source>
</reference>
<evidence type="ECO:0000313" key="2">
    <source>
        <dbReference type="EMBL" id="MFD2024167.1"/>
    </source>
</evidence>
<feature type="region of interest" description="Disordered" evidence="1">
    <location>
        <begin position="543"/>
        <end position="588"/>
    </location>
</feature>
<comment type="caution">
    <text evidence="2">The sequence shown here is derived from an EMBL/GenBank/DDBJ whole genome shotgun (WGS) entry which is preliminary data.</text>
</comment>
<proteinExistence type="predicted"/>
<feature type="compositionally biased region" description="Basic and acidic residues" evidence="1">
    <location>
        <begin position="566"/>
        <end position="575"/>
    </location>
</feature>
<evidence type="ECO:0000313" key="3">
    <source>
        <dbReference type="Proteomes" id="UP001597338"/>
    </source>
</evidence>
<dbReference type="EMBL" id="JBHUHF010000001">
    <property type="protein sequence ID" value="MFD2024167.1"/>
    <property type="molecule type" value="Genomic_DNA"/>
</dbReference>
<name>A0ABW4V411_9MICO</name>
<feature type="compositionally biased region" description="Acidic residues" evidence="1">
    <location>
        <begin position="38"/>
        <end position="49"/>
    </location>
</feature>
<protein>
    <submittedName>
        <fullName evidence="2">Uncharacterized protein</fullName>
    </submittedName>
</protein>
<gene>
    <name evidence="2" type="ORF">ACFSL2_01440</name>
</gene>
<feature type="compositionally biased region" description="Polar residues" evidence="1">
    <location>
        <begin position="577"/>
        <end position="588"/>
    </location>
</feature>
<dbReference type="RefSeq" id="WP_377196121.1">
    <property type="nucleotide sequence ID" value="NZ_JBHUHF010000001.1"/>
</dbReference>
<accession>A0ABW4V411</accession>